<feature type="domain" description="HD-GYP" evidence="1">
    <location>
        <begin position="12"/>
        <end position="209"/>
    </location>
</feature>
<dbReference type="SUPFAM" id="SSF109604">
    <property type="entry name" value="HD-domain/PDEase-like"/>
    <property type="match status" value="1"/>
</dbReference>
<reference evidence="2" key="1">
    <citation type="submission" date="2020-04" db="EMBL/GenBank/DDBJ databases">
        <title>A desert anoxygenic phototrophic bacterium fixes CO2 using RubisCO under aerobic conditions.</title>
        <authorList>
            <person name="Tang K."/>
        </authorList>
    </citation>
    <scope>NUCLEOTIDE SEQUENCE [LARGE SCALE GENOMIC DNA]</scope>
    <source>
        <strain evidence="2">MIMtkB3</strain>
    </source>
</reference>
<protein>
    <submittedName>
        <fullName evidence="2">HD domain-containing protein</fullName>
    </submittedName>
</protein>
<proteinExistence type="predicted"/>
<organism evidence="2 3">
    <name type="scientific">Aerophototrophica crusticola</name>
    <dbReference type="NCBI Taxonomy" id="1709002"/>
    <lineage>
        <taxon>Bacteria</taxon>
        <taxon>Pseudomonadati</taxon>
        <taxon>Pseudomonadota</taxon>
        <taxon>Alphaproteobacteria</taxon>
        <taxon>Rhodospirillales</taxon>
        <taxon>Rhodospirillaceae</taxon>
        <taxon>Aerophototrophica</taxon>
    </lineage>
</organism>
<dbReference type="InterPro" id="IPR037522">
    <property type="entry name" value="HD_GYP_dom"/>
</dbReference>
<dbReference type="Gene3D" id="1.10.3210.10">
    <property type="entry name" value="Hypothetical protein af1432"/>
    <property type="match status" value="1"/>
</dbReference>
<evidence type="ECO:0000259" key="1">
    <source>
        <dbReference type="PROSITE" id="PS51832"/>
    </source>
</evidence>
<accession>A0A858R3Z9</accession>
<dbReference type="InterPro" id="IPR003607">
    <property type="entry name" value="HD/PDEase_dom"/>
</dbReference>
<gene>
    <name evidence="2" type="ORF">HHL28_02585</name>
</gene>
<evidence type="ECO:0000313" key="3">
    <source>
        <dbReference type="Proteomes" id="UP000501891"/>
    </source>
</evidence>
<name>A0A858R3Z9_9PROT</name>
<dbReference type="KEGG" id="acru:HHL28_02585"/>
<dbReference type="AlphaFoldDB" id="A0A858R3Z9"/>
<dbReference type="Pfam" id="PF13487">
    <property type="entry name" value="HD_5"/>
    <property type="match status" value="1"/>
</dbReference>
<dbReference type="PROSITE" id="PS51832">
    <property type="entry name" value="HD_GYP"/>
    <property type="match status" value="1"/>
</dbReference>
<evidence type="ECO:0000313" key="2">
    <source>
        <dbReference type="EMBL" id="QJE72140.1"/>
    </source>
</evidence>
<dbReference type="EMBL" id="CP051775">
    <property type="protein sequence ID" value="QJE72140.1"/>
    <property type="molecule type" value="Genomic_DNA"/>
</dbReference>
<keyword evidence="3" id="KW-1185">Reference proteome</keyword>
<dbReference type="InterPro" id="IPR052020">
    <property type="entry name" value="Cyclic_di-GMP/3'3'-cGAMP_PDE"/>
</dbReference>
<sequence>MPDSLSFPDALPPTLASLRMVEHLRDLLHERSIHALHQDRVGRLTGVLARALDLGAARADMMVKAASAHDIGKLAIPDGILFKTTPLTHEDWAVIHRHSELGHQVLSGSGDPLMDLAASIALNHHEAFDGSGYPNGLRGTDIPYESRVVTVCDVYDALRSDRPYKPGFSHDRAVDSILNGDDRITPAKFDPEVLSGFKDALPRIRGAWEG</sequence>
<dbReference type="Proteomes" id="UP000501891">
    <property type="component" value="Chromosome"/>
</dbReference>
<dbReference type="PANTHER" id="PTHR45228">
    <property type="entry name" value="CYCLIC DI-GMP PHOSPHODIESTERASE TM_0186-RELATED"/>
    <property type="match status" value="1"/>
</dbReference>
<dbReference type="CDD" id="cd00077">
    <property type="entry name" value="HDc"/>
    <property type="match status" value="1"/>
</dbReference>
<dbReference type="GO" id="GO:0008081">
    <property type="term" value="F:phosphoric diester hydrolase activity"/>
    <property type="evidence" value="ECO:0007669"/>
    <property type="project" value="UniProtKB-ARBA"/>
</dbReference>
<dbReference type="PANTHER" id="PTHR45228:SF8">
    <property type="entry name" value="TWO-COMPONENT RESPONSE REGULATOR-RELATED"/>
    <property type="match status" value="1"/>
</dbReference>